<organism evidence="1 2">
    <name type="scientific">Microbacterium awajiense</name>
    <dbReference type="NCBI Taxonomy" id="415214"/>
    <lineage>
        <taxon>Bacteria</taxon>
        <taxon>Bacillati</taxon>
        <taxon>Actinomycetota</taxon>
        <taxon>Actinomycetes</taxon>
        <taxon>Micrococcales</taxon>
        <taxon>Microbacteriaceae</taxon>
        <taxon>Microbacterium</taxon>
    </lineage>
</organism>
<accession>A0ABP7B0I6</accession>
<dbReference type="EMBL" id="BAAAYU010000005">
    <property type="protein sequence ID" value="GAA3643991.1"/>
    <property type="molecule type" value="Genomic_DNA"/>
</dbReference>
<name>A0ABP7B0I6_9MICO</name>
<sequence>MAGSVLTVGVTAASVAVTIAALGVGAAAVQGQRLAAAADAAALAAADAASGAAAGDPCERADDLAAAWGVALAACDGVGLEVTVVVETLAFGVVARAAAKAGPPSTP</sequence>
<gene>
    <name evidence="1" type="ORF">GCM10022200_30000</name>
</gene>
<evidence type="ECO:0000313" key="1">
    <source>
        <dbReference type="EMBL" id="GAA3643991.1"/>
    </source>
</evidence>
<reference evidence="2" key="1">
    <citation type="journal article" date="2019" name="Int. J. Syst. Evol. Microbiol.">
        <title>The Global Catalogue of Microorganisms (GCM) 10K type strain sequencing project: providing services to taxonomists for standard genome sequencing and annotation.</title>
        <authorList>
            <consortium name="The Broad Institute Genomics Platform"/>
            <consortium name="The Broad Institute Genome Sequencing Center for Infectious Disease"/>
            <person name="Wu L."/>
            <person name="Ma J."/>
        </authorList>
    </citation>
    <scope>NUCLEOTIDE SEQUENCE [LARGE SCALE GENOMIC DNA]</scope>
    <source>
        <strain evidence="2">JCM 16544</strain>
    </source>
</reference>
<comment type="caution">
    <text evidence="1">The sequence shown here is derived from an EMBL/GenBank/DDBJ whole genome shotgun (WGS) entry which is preliminary data.</text>
</comment>
<protein>
    <recommendedName>
        <fullName evidence="3">Helicase</fullName>
    </recommendedName>
</protein>
<dbReference type="Proteomes" id="UP001501697">
    <property type="component" value="Unassembled WGS sequence"/>
</dbReference>
<dbReference type="NCBIfam" id="TIGR03816">
    <property type="entry name" value="tadE_like_DECH"/>
    <property type="match status" value="1"/>
</dbReference>
<dbReference type="RefSeq" id="WP_344739995.1">
    <property type="nucleotide sequence ID" value="NZ_BAAAYU010000005.1"/>
</dbReference>
<evidence type="ECO:0000313" key="2">
    <source>
        <dbReference type="Proteomes" id="UP001501697"/>
    </source>
</evidence>
<evidence type="ECO:0008006" key="3">
    <source>
        <dbReference type="Google" id="ProtNLM"/>
    </source>
</evidence>
<dbReference type="InterPro" id="IPR021202">
    <property type="entry name" value="Rv3654c-like"/>
</dbReference>
<proteinExistence type="predicted"/>
<keyword evidence="2" id="KW-1185">Reference proteome</keyword>